<keyword evidence="2" id="KW-1185">Reference proteome</keyword>
<name>A0A3N1HTV3_9ACTN</name>
<organism evidence="1 2">
    <name type="scientific">Pseudokineococcus lusitanus</name>
    <dbReference type="NCBI Taxonomy" id="763993"/>
    <lineage>
        <taxon>Bacteria</taxon>
        <taxon>Bacillati</taxon>
        <taxon>Actinomycetota</taxon>
        <taxon>Actinomycetes</taxon>
        <taxon>Kineosporiales</taxon>
        <taxon>Kineosporiaceae</taxon>
        <taxon>Pseudokineococcus</taxon>
    </lineage>
</organism>
<reference evidence="1 2" key="1">
    <citation type="journal article" date="2015" name="Stand. Genomic Sci.">
        <title>Genomic Encyclopedia of Bacterial and Archaeal Type Strains, Phase III: the genomes of soil and plant-associated and newly described type strains.</title>
        <authorList>
            <person name="Whitman W.B."/>
            <person name="Woyke T."/>
            <person name="Klenk H.P."/>
            <person name="Zhou Y."/>
            <person name="Lilburn T.G."/>
            <person name="Beck B.J."/>
            <person name="De Vos P."/>
            <person name="Vandamme P."/>
            <person name="Eisen J.A."/>
            <person name="Garrity G."/>
            <person name="Hugenholtz P."/>
            <person name="Kyrpides N.C."/>
        </authorList>
    </citation>
    <scope>NUCLEOTIDE SEQUENCE [LARGE SCALE GENOMIC DNA]</scope>
    <source>
        <strain evidence="1 2">CECT 7306</strain>
    </source>
</reference>
<gene>
    <name evidence="1" type="ORF">EDC03_0580</name>
</gene>
<evidence type="ECO:0000313" key="2">
    <source>
        <dbReference type="Proteomes" id="UP000276232"/>
    </source>
</evidence>
<dbReference type="EMBL" id="RJKN01000001">
    <property type="protein sequence ID" value="ROP45964.1"/>
    <property type="molecule type" value="Genomic_DNA"/>
</dbReference>
<comment type="caution">
    <text evidence="1">The sequence shown here is derived from an EMBL/GenBank/DDBJ whole genome shotgun (WGS) entry which is preliminary data.</text>
</comment>
<dbReference type="InParanoid" id="A0A3N1HTV3"/>
<dbReference type="RefSeq" id="WP_123378632.1">
    <property type="nucleotide sequence ID" value="NZ_RJKN01000001.1"/>
</dbReference>
<protein>
    <submittedName>
        <fullName evidence="1">Uncharacterized protein</fullName>
    </submittedName>
</protein>
<evidence type="ECO:0000313" key="1">
    <source>
        <dbReference type="EMBL" id="ROP45964.1"/>
    </source>
</evidence>
<dbReference type="AlphaFoldDB" id="A0A3N1HTV3"/>
<accession>A0A3N1HTV3</accession>
<proteinExistence type="predicted"/>
<sequence>MDRDAELAAARVARARTQRAVEEQRGGPLARMAAWMADVREVNHLAASIRMTFNDPPRREDRTP</sequence>
<dbReference type="Proteomes" id="UP000276232">
    <property type="component" value="Unassembled WGS sequence"/>
</dbReference>